<dbReference type="PANTHER" id="PTHR31623">
    <property type="entry name" value="F21J9.9"/>
    <property type="match status" value="1"/>
</dbReference>
<feature type="compositionally biased region" description="Low complexity" evidence="4">
    <location>
        <begin position="149"/>
        <end position="158"/>
    </location>
</feature>
<dbReference type="PANTHER" id="PTHR31623:SF17">
    <property type="entry name" value="F21J9.9"/>
    <property type="match status" value="1"/>
</dbReference>
<dbReference type="Gene3D" id="3.30.559.10">
    <property type="entry name" value="Chloramphenicol acetyltransferase-like domain"/>
    <property type="match status" value="2"/>
</dbReference>
<dbReference type="OMA" id="GICLSHK"/>
<keyword evidence="3" id="KW-0012">Acyltransferase</keyword>
<evidence type="ECO:0000313" key="6">
    <source>
        <dbReference type="Proteomes" id="UP000243459"/>
    </source>
</evidence>
<keyword evidence="6" id="KW-1185">Reference proteome</keyword>
<evidence type="ECO:0000313" key="5">
    <source>
        <dbReference type="EMBL" id="ONK56032.1"/>
    </source>
</evidence>
<evidence type="ECO:0000256" key="1">
    <source>
        <dbReference type="ARBA" id="ARBA00009861"/>
    </source>
</evidence>
<dbReference type="EMBL" id="CM007390">
    <property type="protein sequence ID" value="ONK56032.1"/>
    <property type="molecule type" value="Genomic_DNA"/>
</dbReference>
<dbReference type="AlphaFoldDB" id="A0A5P1E0F4"/>
<dbReference type="InterPro" id="IPR023213">
    <property type="entry name" value="CAT-like_dom_sf"/>
</dbReference>
<dbReference type="Proteomes" id="UP000243459">
    <property type="component" value="Chromosome 10"/>
</dbReference>
<dbReference type="Pfam" id="PF02458">
    <property type="entry name" value="Transferase"/>
    <property type="match status" value="2"/>
</dbReference>
<dbReference type="GO" id="GO:0016746">
    <property type="term" value="F:acyltransferase activity"/>
    <property type="evidence" value="ECO:0007669"/>
    <property type="project" value="UniProtKB-KW"/>
</dbReference>
<sequence>MWELEVTSKETITPSSPTPPHLRTHKLCWIDRCVKVLHFPFVLFYQNPAGAHSLPTLKTSLSRTLSIFYPAAGELDPDHTFVDCNDRGAHLVEAVATTDSPLSELVARGLSCCSVNTLLPCSNNSCRNNSGNPLLSVQITTFSWRRKSPSPSASPTKSLMPAPPGFRHRMGPPQRPEEAQPPLPAFNAASLYAQFYKRDGDRPLCDAARGRRQRQAVEAVMARIVVDMRGKAEPPLPDSLFGNMVWQVATAVTEAEAKLKSRFEEKVSSTIKNIDRERLREYTETDGWPLREETVREIADEVGDDWDVYFFTSWTRFGFYEADFGFGRPIWMGIGGPVMRNMVTLTGMEAWVTLEEEDMIRFERDEEILAYTSSYV</sequence>
<comment type="similarity">
    <text evidence="1">Belongs to the plant acyltransferase family.</text>
</comment>
<protein>
    <submittedName>
        <fullName evidence="5">Uncharacterized protein</fullName>
    </submittedName>
</protein>
<organism evidence="5 6">
    <name type="scientific">Asparagus officinalis</name>
    <name type="common">Garden asparagus</name>
    <dbReference type="NCBI Taxonomy" id="4686"/>
    <lineage>
        <taxon>Eukaryota</taxon>
        <taxon>Viridiplantae</taxon>
        <taxon>Streptophyta</taxon>
        <taxon>Embryophyta</taxon>
        <taxon>Tracheophyta</taxon>
        <taxon>Spermatophyta</taxon>
        <taxon>Magnoliopsida</taxon>
        <taxon>Liliopsida</taxon>
        <taxon>Asparagales</taxon>
        <taxon>Asparagaceae</taxon>
        <taxon>Asparagoideae</taxon>
        <taxon>Asparagus</taxon>
    </lineage>
</organism>
<proteinExistence type="inferred from homology"/>
<feature type="region of interest" description="Disordered" evidence="4">
    <location>
        <begin position="145"/>
        <end position="182"/>
    </location>
</feature>
<evidence type="ECO:0000256" key="3">
    <source>
        <dbReference type="ARBA" id="ARBA00023315"/>
    </source>
</evidence>
<evidence type="ECO:0000256" key="4">
    <source>
        <dbReference type="SAM" id="MobiDB-lite"/>
    </source>
</evidence>
<name>A0A5P1E0F4_ASPOF</name>
<evidence type="ECO:0000256" key="2">
    <source>
        <dbReference type="ARBA" id="ARBA00022679"/>
    </source>
</evidence>
<accession>A0A5P1E0F4</accession>
<reference evidence="6" key="1">
    <citation type="journal article" date="2017" name="Nat. Commun.">
        <title>The asparagus genome sheds light on the origin and evolution of a young Y chromosome.</title>
        <authorList>
            <person name="Harkess A."/>
            <person name="Zhou J."/>
            <person name="Xu C."/>
            <person name="Bowers J.E."/>
            <person name="Van der Hulst R."/>
            <person name="Ayyampalayam S."/>
            <person name="Mercati F."/>
            <person name="Riccardi P."/>
            <person name="McKain M.R."/>
            <person name="Kakrana A."/>
            <person name="Tang H."/>
            <person name="Ray J."/>
            <person name="Groenendijk J."/>
            <person name="Arikit S."/>
            <person name="Mathioni S.M."/>
            <person name="Nakano M."/>
            <person name="Shan H."/>
            <person name="Telgmann-Rauber A."/>
            <person name="Kanno A."/>
            <person name="Yue Z."/>
            <person name="Chen H."/>
            <person name="Li W."/>
            <person name="Chen Y."/>
            <person name="Xu X."/>
            <person name="Zhang Y."/>
            <person name="Luo S."/>
            <person name="Chen H."/>
            <person name="Gao J."/>
            <person name="Mao Z."/>
            <person name="Pires J.C."/>
            <person name="Luo M."/>
            <person name="Kudrna D."/>
            <person name="Wing R.A."/>
            <person name="Meyers B.C."/>
            <person name="Yi K."/>
            <person name="Kong H."/>
            <person name="Lavrijsen P."/>
            <person name="Sunseri F."/>
            <person name="Falavigna A."/>
            <person name="Ye Y."/>
            <person name="Leebens-Mack J.H."/>
            <person name="Chen G."/>
        </authorList>
    </citation>
    <scope>NUCLEOTIDE SEQUENCE [LARGE SCALE GENOMIC DNA]</scope>
    <source>
        <strain evidence="6">cv. DH0086</strain>
    </source>
</reference>
<dbReference type="Gramene" id="ONK56032">
    <property type="protein sequence ID" value="ONK56032"/>
    <property type="gene ID" value="A4U43_C10F3430"/>
</dbReference>
<keyword evidence="2" id="KW-0808">Transferase</keyword>
<gene>
    <name evidence="5" type="ORF">A4U43_C10F3430</name>
</gene>